<accession>A0ABT5ZYP7</accession>
<protein>
    <submittedName>
        <fullName evidence="3">Uncharacterized protein</fullName>
    </submittedName>
</protein>
<name>A0ABT5ZYP7_9ACTN</name>
<feature type="transmembrane region" description="Helical" evidence="2">
    <location>
        <begin position="46"/>
        <end position="67"/>
    </location>
</feature>
<feature type="transmembrane region" description="Helical" evidence="2">
    <location>
        <begin position="18"/>
        <end position="37"/>
    </location>
</feature>
<dbReference type="Proteomes" id="UP001221150">
    <property type="component" value="Unassembled WGS sequence"/>
</dbReference>
<comment type="caution">
    <text evidence="3">The sequence shown here is derived from an EMBL/GenBank/DDBJ whole genome shotgun (WGS) entry which is preliminary data.</text>
</comment>
<keyword evidence="2" id="KW-0472">Membrane</keyword>
<proteinExistence type="predicted"/>
<evidence type="ECO:0000313" key="3">
    <source>
        <dbReference type="EMBL" id="MDF3297503.1"/>
    </source>
</evidence>
<sequence length="270" mass="29345">MGSEAPPPGHPPRVLNPLWIIALFLGLSETTVGIAAAQSSGWVQGLLAVFAVVFPVLVSTAFFVILWQRPEVLYAPGDFPEHVSIGTYVDGMRRRTTPGPDTIQAVVTDMLHTVLPPALDSTSDPSDVLDEALDNAKRALAERTLTVDVSAMTDIPGDLFQCTAFSTQTVSGFLDSLWTCLRDFVPPFRYGRDWVLLDGESNKKLRDLGSFWAARNHTEADHRLLSGVGITPDSRLSAVRLDGSRMRSPGNHALGASPRRPPHPRAQGRT</sequence>
<feature type="compositionally biased region" description="Basic residues" evidence="1">
    <location>
        <begin position="260"/>
        <end position="270"/>
    </location>
</feature>
<dbReference type="EMBL" id="JARJBB010000001">
    <property type="protein sequence ID" value="MDF3297503.1"/>
    <property type="molecule type" value="Genomic_DNA"/>
</dbReference>
<keyword evidence="2" id="KW-0812">Transmembrane</keyword>
<dbReference type="RefSeq" id="WP_276107031.1">
    <property type="nucleotide sequence ID" value="NZ_JARJBB010000001.1"/>
</dbReference>
<evidence type="ECO:0000313" key="4">
    <source>
        <dbReference type="Proteomes" id="UP001221150"/>
    </source>
</evidence>
<gene>
    <name evidence="3" type="ORF">P3H78_02450</name>
</gene>
<keyword evidence="4" id="KW-1185">Reference proteome</keyword>
<reference evidence="3 4" key="1">
    <citation type="submission" date="2023-03" db="EMBL/GenBank/DDBJ databases">
        <title>Draft genome sequence of Streptomyces sp. K1PA1 isolated from peat swamp forest in Thailand.</title>
        <authorList>
            <person name="Klaysubun C."/>
            <person name="Duangmal K."/>
        </authorList>
    </citation>
    <scope>NUCLEOTIDE SEQUENCE [LARGE SCALE GENOMIC DNA]</scope>
    <source>
        <strain evidence="3 4">K1PA1</strain>
    </source>
</reference>
<evidence type="ECO:0000256" key="1">
    <source>
        <dbReference type="SAM" id="MobiDB-lite"/>
    </source>
</evidence>
<feature type="region of interest" description="Disordered" evidence="1">
    <location>
        <begin position="241"/>
        <end position="270"/>
    </location>
</feature>
<organism evidence="3 4">
    <name type="scientific">Streptomyces tropicalis</name>
    <dbReference type="NCBI Taxonomy" id="3034234"/>
    <lineage>
        <taxon>Bacteria</taxon>
        <taxon>Bacillati</taxon>
        <taxon>Actinomycetota</taxon>
        <taxon>Actinomycetes</taxon>
        <taxon>Kitasatosporales</taxon>
        <taxon>Streptomycetaceae</taxon>
        <taxon>Streptomyces</taxon>
    </lineage>
</organism>
<keyword evidence="2" id="KW-1133">Transmembrane helix</keyword>
<evidence type="ECO:0000256" key="2">
    <source>
        <dbReference type="SAM" id="Phobius"/>
    </source>
</evidence>